<accession>A0ABS3L407</accession>
<dbReference type="InterPro" id="IPR043149">
    <property type="entry name" value="TagF_N"/>
</dbReference>
<dbReference type="SUPFAM" id="SSF53756">
    <property type="entry name" value="UDP-Glycosyltransferase/glycogen phosphorylase"/>
    <property type="match status" value="1"/>
</dbReference>
<evidence type="ECO:0000256" key="4">
    <source>
        <dbReference type="ARBA" id="ARBA00022679"/>
    </source>
</evidence>
<evidence type="ECO:0000256" key="1">
    <source>
        <dbReference type="ARBA" id="ARBA00004202"/>
    </source>
</evidence>
<comment type="caution">
    <text evidence="8">The sequence shown here is derived from an EMBL/GenBank/DDBJ whole genome shotgun (WGS) entry which is preliminary data.</text>
</comment>
<comment type="similarity">
    <text evidence="2">Belongs to the CDP-glycerol glycerophosphotransferase family.</text>
</comment>
<keyword evidence="3" id="KW-1003">Cell membrane</keyword>
<organism evidence="8 9">
    <name type="scientific">Staphylococcus nepalensis</name>
    <dbReference type="NCBI Taxonomy" id="214473"/>
    <lineage>
        <taxon>Bacteria</taxon>
        <taxon>Bacillati</taxon>
        <taxon>Bacillota</taxon>
        <taxon>Bacilli</taxon>
        <taxon>Bacillales</taxon>
        <taxon>Staphylococcaceae</taxon>
        <taxon>Staphylococcus</taxon>
    </lineage>
</organism>
<dbReference type="InterPro" id="IPR043148">
    <property type="entry name" value="TagF_C"/>
</dbReference>
<keyword evidence="5" id="KW-0777">Teichoic acid biosynthesis</keyword>
<dbReference type="SUPFAM" id="SSF53448">
    <property type="entry name" value="Nucleotide-diphospho-sugar transferases"/>
    <property type="match status" value="1"/>
</dbReference>
<dbReference type="InterPro" id="IPR007554">
    <property type="entry name" value="Glycerophosphate_synth"/>
</dbReference>
<dbReference type="Gene3D" id="3.40.50.12580">
    <property type="match status" value="1"/>
</dbReference>
<keyword evidence="9" id="KW-1185">Reference proteome</keyword>
<dbReference type="InterPro" id="IPR051612">
    <property type="entry name" value="Teichoic_Acid_Biosynth"/>
</dbReference>
<gene>
    <name evidence="8" type="ORF">J3T88_13340</name>
</gene>
<evidence type="ECO:0000256" key="5">
    <source>
        <dbReference type="ARBA" id="ARBA00022944"/>
    </source>
</evidence>
<dbReference type="Gene3D" id="3.90.550.10">
    <property type="entry name" value="Spore Coat Polysaccharide Biosynthesis Protein SpsA, Chain A"/>
    <property type="match status" value="1"/>
</dbReference>
<dbReference type="Gene3D" id="3.40.50.11820">
    <property type="match status" value="1"/>
</dbReference>
<evidence type="ECO:0000259" key="7">
    <source>
        <dbReference type="Pfam" id="PF00535"/>
    </source>
</evidence>
<keyword evidence="6" id="KW-0472">Membrane</keyword>
<dbReference type="PANTHER" id="PTHR37316">
    <property type="entry name" value="TEICHOIC ACID GLYCEROL-PHOSPHATE PRIMASE"/>
    <property type="match status" value="1"/>
</dbReference>
<sequence>MVKKLLSIIVPIYNVQGYLHDCINSLLEQNIDSQQYEIILINDGSKDKSNEIIDRYNEMYKNIKVFHFENSGLGATRNKGIELASGKYIAFLDSDDFIPKNGYANLLESAEYNDADVVTGPVERFEDGKYTRSGLHKKVDFTPKISTSLNETPSLLYDTTSTNKIYSLAFLEKNQLFFPENVVYEDIYFTMRVYAKSQTINTIEDVTYIWRIRTGESVSISQDRFNIESYKDRLKACFDTLEYFKNNTNEFIQKEFEKRIVTFDLPLFFPEYQNTNESYTKDFVNITRKNLAKLDNDLILYCDYRKQVIYEGIKNNNVKLVLNYSQDRVKTMKLKDDSDMKVTDDFLKNEYIKKINFNNSEIIKTKVKSVSLQKSEIHILVNIYSKLLQKVNPQYIKAFIFNNNTEIEVPIKNVHTTFFEIKINLSSIPDFESDGINKIKLVYKKDGLFTEKTLSEPGASKHKTTLYKKLYPFNYKVDYTFGWDLFIKKQKIETIFNNINIENNKLIIDTEKVDPNSTFKLKNYKESTIIGYRSNNQVIFDLNKIPHINRFFELSVLKNGLSSFNYTFRKKPDAFTFIDTDEIHEYVLRAHSNHSISVNKKGKHSRVLSLDYVKNKLIILYKAPYINENLFSELTLQSSNGKVTKHFKSDKLGDNVYKTIINLDTKDIDKFLTYGTYVFSVNYYLNNKLLPKSLLLNETKELKFPFNFKHKNRTYNFFSKNGYQIYLKKGQILSKLYDNKQKRDRIYRYLYPIFRLLPKNNKKVVYYSYWGDQYACSPKAIYRYLDTRKNNFKNIWILNDVNTPIEGKPIKVKKNSLKYWYHLATSKYFIQNTNMPVWYKKRKGQRELQTFHGTFMKTMGFDTPEFKFETRKQKIDEFQQKVNNWDYVSVPSNYMEKKASSAFNTDVKALKCGFPRNDMIFESLNYTQKIKSQLQIPNDKKVMLYAPTWREGTSSNINLDVNTMQKELKDEYVLLIRAHYLVSNNMDVRENYPFAIDVSNHPSIEELYAISDVLITDYSSVMFDYAYLKRPMLFYAYDLEKYLFGERGLYLDYEKIIPGPLVRKTSEIISNLKSLSNLEFEYKEKLELFYNEFCQYGRNGDSAKNIVTEIMKHD</sequence>
<dbReference type="RefSeq" id="WP_207573069.1">
    <property type="nucleotide sequence ID" value="NZ_JAFNLT010000014.1"/>
</dbReference>
<evidence type="ECO:0000313" key="9">
    <source>
        <dbReference type="Proteomes" id="UP000664081"/>
    </source>
</evidence>
<dbReference type="Pfam" id="PF00535">
    <property type="entry name" value="Glycos_transf_2"/>
    <property type="match status" value="1"/>
</dbReference>
<name>A0ABS3L407_9STAP</name>
<evidence type="ECO:0000256" key="6">
    <source>
        <dbReference type="ARBA" id="ARBA00023136"/>
    </source>
</evidence>
<dbReference type="InterPro" id="IPR029044">
    <property type="entry name" value="Nucleotide-diphossugar_trans"/>
</dbReference>
<proteinExistence type="inferred from homology"/>
<evidence type="ECO:0000256" key="3">
    <source>
        <dbReference type="ARBA" id="ARBA00022475"/>
    </source>
</evidence>
<comment type="subcellular location">
    <subcellularLocation>
        <location evidence="1">Cell membrane</location>
        <topology evidence="1">Peripheral membrane protein</topology>
    </subcellularLocation>
</comment>
<keyword evidence="4" id="KW-0808">Transferase</keyword>
<dbReference type="CDD" id="cd00761">
    <property type="entry name" value="Glyco_tranf_GTA_type"/>
    <property type="match status" value="1"/>
</dbReference>
<dbReference type="InterPro" id="IPR001173">
    <property type="entry name" value="Glyco_trans_2-like"/>
</dbReference>
<dbReference type="PANTHER" id="PTHR37316:SF3">
    <property type="entry name" value="TEICHOIC ACID GLYCEROL-PHOSPHATE TRANSFERASE"/>
    <property type="match status" value="1"/>
</dbReference>
<dbReference type="Proteomes" id="UP000664081">
    <property type="component" value="Unassembled WGS sequence"/>
</dbReference>
<evidence type="ECO:0000313" key="8">
    <source>
        <dbReference type="EMBL" id="MBO1228277.1"/>
    </source>
</evidence>
<dbReference type="EMBL" id="JAFNLT010000014">
    <property type="protein sequence ID" value="MBO1228277.1"/>
    <property type="molecule type" value="Genomic_DNA"/>
</dbReference>
<reference evidence="8 9" key="1">
    <citation type="submission" date="2021-03" db="EMBL/GenBank/DDBJ databases">
        <title>Staphylococci and Mammaliicocci in bats.</title>
        <authorList>
            <person name="Fountain K."/>
        </authorList>
    </citation>
    <scope>NUCLEOTIDE SEQUENCE [LARGE SCALE GENOMIC DNA]</scope>
    <source>
        <strain evidence="8 9">18_1_E_SW</strain>
    </source>
</reference>
<protein>
    <submittedName>
        <fullName evidence="8">CDP-glycerol glycerophosphotransferase family protein</fullName>
    </submittedName>
</protein>
<feature type="domain" description="Glycosyltransferase 2-like" evidence="7">
    <location>
        <begin position="7"/>
        <end position="168"/>
    </location>
</feature>
<dbReference type="Pfam" id="PF04464">
    <property type="entry name" value="Glyphos_transf"/>
    <property type="match status" value="1"/>
</dbReference>
<evidence type="ECO:0000256" key="2">
    <source>
        <dbReference type="ARBA" id="ARBA00010488"/>
    </source>
</evidence>